<dbReference type="EMBL" id="LAZR01002180">
    <property type="protein sequence ID" value="KKN33410.1"/>
    <property type="molecule type" value="Genomic_DNA"/>
</dbReference>
<dbReference type="Pfam" id="PF15978">
    <property type="entry name" value="TnsD"/>
    <property type="match status" value="2"/>
</dbReference>
<dbReference type="AlphaFoldDB" id="A0A0F9PNQ2"/>
<sequence length="512" mass="59823">MLNFPNPYPEELLYSILARAGIRHGILSPKQLLDEIYGNRKVIATLDLPNQLEKVVRWLPQGYDLETIAYRHTLFPMYAPFIPEERRKRCLKWISGESQGAVHLAMGVAASIVKAPDHIRYCSGCLKEQKHSVGEYFWQREWQVAGVECCERHGALLNTAFTRPLKDRHRYHAASPDACPLFPQKPVCDESVRILSQVRQLLLQGPAISPSFEQWTAHYHCLARQYGFIRGHSQIDHTAILEAVSVKWSSKFLRRYGLGIEGQAGNLWLQAIFRKHRKSFSYLQHIIVHESLLPEFWRIGEVIDRVRNLPVQSAVAIPTRANVEATLDLTEDQQEWMKALEERPPKAARAAKPALYARLYRSERLWLKQVNRDQRRARTVNRKPRVDWEQRDRHYLVKLREILRFIRASLSGPRQSRTYLLKRLGKSSTLEKRLHLLPRTRRLLLRYSESVAQYQVRRLQNACYELQQNFEHPPRWRLLRRAGLSEIRLTNEARDCLNGLEKSPTAYQENQG</sequence>
<accession>A0A0F9PNQ2</accession>
<evidence type="ECO:0000259" key="2">
    <source>
        <dbReference type="Pfam" id="PF15978"/>
    </source>
</evidence>
<protein>
    <submittedName>
        <fullName evidence="3">Uncharacterized protein</fullName>
    </submittedName>
</protein>
<evidence type="ECO:0000313" key="3">
    <source>
        <dbReference type="EMBL" id="KKN33410.1"/>
    </source>
</evidence>
<feature type="domain" description="TniQ" evidence="1">
    <location>
        <begin position="4"/>
        <end position="157"/>
    </location>
</feature>
<dbReference type="InterPro" id="IPR009492">
    <property type="entry name" value="TniQ"/>
</dbReference>
<gene>
    <name evidence="3" type="ORF">LCGC14_0804030</name>
</gene>
<evidence type="ECO:0000259" key="1">
    <source>
        <dbReference type="Pfam" id="PF06527"/>
    </source>
</evidence>
<feature type="domain" description="Transposon Tn7 transposition protein TnsD C-terminal" evidence="2">
    <location>
        <begin position="329"/>
        <end position="444"/>
    </location>
</feature>
<reference evidence="3" key="1">
    <citation type="journal article" date="2015" name="Nature">
        <title>Complex archaea that bridge the gap between prokaryotes and eukaryotes.</title>
        <authorList>
            <person name="Spang A."/>
            <person name="Saw J.H."/>
            <person name="Jorgensen S.L."/>
            <person name="Zaremba-Niedzwiedzka K."/>
            <person name="Martijn J."/>
            <person name="Lind A.E."/>
            <person name="van Eijk R."/>
            <person name="Schleper C."/>
            <person name="Guy L."/>
            <person name="Ettema T.J."/>
        </authorList>
    </citation>
    <scope>NUCLEOTIDE SEQUENCE</scope>
</reference>
<proteinExistence type="predicted"/>
<comment type="caution">
    <text evidence="3">The sequence shown here is derived from an EMBL/GenBank/DDBJ whole genome shotgun (WGS) entry which is preliminary data.</text>
</comment>
<dbReference type="Pfam" id="PF06527">
    <property type="entry name" value="TniQ"/>
    <property type="match status" value="1"/>
</dbReference>
<organism evidence="3">
    <name type="scientific">marine sediment metagenome</name>
    <dbReference type="NCBI Taxonomy" id="412755"/>
    <lineage>
        <taxon>unclassified sequences</taxon>
        <taxon>metagenomes</taxon>
        <taxon>ecological metagenomes</taxon>
    </lineage>
</organism>
<name>A0A0F9PNQ2_9ZZZZ</name>
<feature type="domain" description="Transposon Tn7 transposition protein TnsD C-terminal" evidence="2">
    <location>
        <begin position="199"/>
        <end position="290"/>
    </location>
</feature>
<dbReference type="InterPro" id="IPR032750">
    <property type="entry name" value="TnsD_C"/>
</dbReference>